<evidence type="ECO:0008006" key="4">
    <source>
        <dbReference type="Google" id="ProtNLM"/>
    </source>
</evidence>
<feature type="signal peptide" evidence="1">
    <location>
        <begin position="1"/>
        <end position="19"/>
    </location>
</feature>
<dbReference type="RefSeq" id="WP_155614982.1">
    <property type="nucleotide sequence ID" value="NZ_WNZX01000012.1"/>
</dbReference>
<comment type="caution">
    <text evidence="2">The sequence shown here is derived from an EMBL/GenBank/DDBJ whole genome shotgun (WGS) entry which is preliminary data.</text>
</comment>
<feature type="chain" id="PRO_5039217944" description="YtkA-like domain-containing protein" evidence="1">
    <location>
        <begin position="20"/>
        <end position="268"/>
    </location>
</feature>
<keyword evidence="1" id="KW-0732">Signal</keyword>
<protein>
    <recommendedName>
        <fullName evidence="4">YtkA-like domain-containing protein</fullName>
    </recommendedName>
</protein>
<dbReference type="Proteomes" id="UP000450917">
    <property type="component" value="Unassembled WGS sequence"/>
</dbReference>
<dbReference type="EMBL" id="WNZX01000012">
    <property type="protein sequence ID" value="MUG71970.1"/>
    <property type="molecule type" value="Genomic_DNA"/>
</dbReference>
<evidence type="ECO:0000313" key="3">
    <source>
        <dbReference type="Proteomes" id="UP000450917"/>
    </source>
</evidence>
<keyword evidence="3" id="KW-1185">Reference proteome</keyword>
<sequence>MSKRILLLLLMSVLLTACGPEPSWENENVSVASNRIMADNVKAVWTLDEGKASEAGKGTLIRIEIKKDDGERIDKFELNHEKLLHLIVIGKDLAYFNHIHPEYKGDGVFEIENDFPAGGEYRLIADFKPAGGDSMTKMEWVRIEGKRAEPVPVVPDASLEKIVDGKRVTLSIDQLEPKKESKLTFTLADEQTNQPITDLEPYLGAIGHVVILSEDGERYVHVHADEGQATGPDAYFETTFPRSGVYKVWGQFQRDNQVFTVSFVVKVP</sequence>
<evidence type="ECO:0000256" key="1">
    <source>
        <dbReference type="SAM" id="SignalP"/>
    </source>
</evidence>
<accession>A0A7X2ZBL3</accession>
<name>A0A7X2ZBL3_9BACL</name>
<evidence type="ECO:0000313" key="2">
    <source>
        <dbReference type="EMBL" id="MUG71970.1"/>
    </source>
</evidence>
<dbReference type="PROSITE" id="PS51257">
    <property type="entry name" value="PROKAR_LIPOPROTEIN"/>
    <property type="match status" value="1"/>
</dbReference>
<dbReference type="AlphaFoldDB" id="A0A7X2ZBL3"/>
<reference evidence="2 3" key="1">
    <citation type="submission" date="2019-11" db="EMBL/GenBank/DDBJ databases">
        <title>Draft genome sequences of five Paenibacillus species of dairy origin.</title>
        <authorList>
            <person name="Olajide A.M."/>
            <person name="Chen S."/>
            <person name="Lapointe G."/>
        </authorList>
    </citation>
    <scope>NUCLEOTIDE SEQUENCE [LARGE SCALE GENOMIC DNA]</scope>
    <source>
        <strain evidence="2 3">2CS3</strain>
    </source>
</reference>
<gene>
    <name evidence="2" type="ORF">GNP93_14965</name>
</gene>
<organism evidence="2 3">
    <name type="scientific">Paenibacillus validus</name>
    <dbReference type="NCBI Taxonomy" id="44253"/>
    <lineage>
        <taxon>Bacteria</taxon>
        <taxon>Bacillati</taxon>
        <taxon>Bacillota</taxon>
        <taxon>Bacilli</taxon>
        <taxon>Bacillales</taxon>
        <taxon>Paenibacillaceae</taxon>
        <taxon>Paenibacillus</taxon>
    </lineage>
</organism>
<proteinExistence type="predicted"/>